<feature type="chain" id="PRO_5001942126" evidence="2">
    <location>
        <begin position="19"/>
        <end position="285"/>
    </location>
</feature>
<dbReference type="AlphaFoldDB" id="A0A098G4J2"/>
<evidence type="ECO:0000256" key="2">
    <source>
        <dbReference type="SAM" id="SignalP"/>
    </source>
</evidence>
<evidence type="ECO:0000256" key="1">
    <source>
        <dbReference type="ARBA" id="ARBA00009820"/>
    </source>
</evidence>
<comment type="similarity">
    <text evidence="1">Belongs to the TolB family.</text>
</comment>
<dbReference type="InterPro" id="IPR011659">
    <property type="entry name" value="WD40"/>
</dbReference>
<reference evidence="4" key="1">
    <citation type="submission" date="2014-09" db="EMBL/GenBank/DDBJ databases">
        <authorList>
            <person name="Gomez-Valero L."/>
        </authorList>
    </citation>
    <scope>NUCLEOTIDE SEQUENCE [LARGE SCALE GENOMIC DNA]</scope>
    <source>
        <strain evidence="4">ATCC700992</strain>
    </source>
</reference>
<proteinExistence type="inferred from homology"/>
<keyword evidence="2" id="KW-0732">Signal</keyword>
<dbReference type="InterPro" id="IPR011042">
    <property type="entry name" value="6-blade_b-propeller_TolB-like"/>
</dbReference>
<organism evidence="3 4">
    <name type="scientific">Legionella fallonii LLAP-10</name>
    <dbReference type="NCBI Taxonomy" id="1212491"/>
    <lineage>
        <taxon>Bacteria</taxon>
        <taxon>Pseudomonadati</taxon>
        <taxon>Pseudomonadota</taxon>
        <taxon>Gammaproteobacteria</taxon>
        <taxon>Legionellales</taxon>
        <taxon>Legionellaceae</taxon>
        <taxon>Legionella</taxon>
    </lineage>
</organism>
<dbReference type="Gene3D" id="2.120.10.30">
    <property type="entry name" value="TolB, C-terminal domain"/>
    <property type="match status" value="1"/>
</dbReference>
<dbReference type="SUPFAM" id="SSF69304">
    <property type="entry name" value="Tricorn protease N-terminal domain"/>
    <property type="match status" value="1"/>
</dbReference>
<dbReference type="Proteomes" id="UP000032430">
    <property type="component" value="Chromosome I"/>
</dbReference>
<evidence type="ECO:0000313" key="4">
    <source>
        <dbReference type="Proteomes" id="UP000032430"/>
    </source>
</evidence>
<dbReference type="STRING" id="1212491.LFA_1491"/>
<sequence>MKVCLFLLALMHCVFVQAKPLIAFERSGAIYTANMDGSKARKITVGYVPEISPDGKYIAYNVVSKGDRYLAIIELVSGRVTQLNNILSKNNFNPVWSPDNKKLLFNTFIDNNWHLALINSDGSDYRLIKNTANEFSPAWAADGKSFFSHDLYSISWMDLEGKLIKKWNLESIIPHSGMSSASRIHASADGKVLIMDVDMDENIYRKNWDGPPTALWTFDIDSEKATRITSKGLFAWSPFWINSKEFIFLEQNAKEKKPMLYRGFLTKPLGTLLLNDVQTPSISRD</sequence>
<dbReference type="PANTHER" id="PTHR36842:SF1">
    <property type="entry name" value="PROTEIN TOLB"/>
    <property type="match status" value="1"/>
</dbReference>
<dbReference type="PANTHER" id="PTHR36842">
    <property type="entry name" value="PROTEIN TOLB HOMOLOG"/>
    <property type="match status" value="1"/>
</dbReference>
<dbReference type="RefSeq" id="WP_045095490.1">
    <property type="nucleotide sequence ID" value="NZ_LN614827.1"/>
</dbReference>
<dbReference type="EMBL" id="LN614827">
    <property type="protein sequence ID" value="CEG56909.1"/>
    <property type="molecule type" value="Genomic_DNA"/>
</dbReference>
<accession>A0A098G4J2</accession>
<name>A0A098G4J2_9GAMM</name>
<dbReference type="OrthoDB" id="9812921at2"/>
<protein>
    <submittedName>
        <fullName evidence="3">TolB-like protein</fullName>
    </submittedName>
</protein>
<feature type="signal peptide" evidence="2">
    <location>
        <begin position="1"/>
        <end position="18"/>
    </location>
</feature>
<keyword evidence="4" id="KW-1185">Reference proteome</keyword>
<dbReference type="Pfam" id="PF07676">
    <property type="entry name" value="PD40"/>
    <property type="match status" value="2"/>
</dbReference>
<dbReference type="HOGENOM" id="CLU_975888_0_0_6"/>
<gene>
    <name evidence="3" type="ORF">LFA_1491</name>
</gene>
<dbReference type="KEGG" id="lfa:LFA_1491"/>
<evidence type="ECO:0000313" key="3">
    <source>
        <dbReference type="EMBL" id="CEG56909.1"/>
    </source>
</evidence>